<sequence>MPKTGWKYTKQGPNKGTTNMMKKSNASSKPGRTSPKKGDLNMRTPDTIARLKMYNNGKAIRNKEGNVVGGQFMMGDRAGDSKITSATGRIAPDRRWFGNTRVVGQTELDRFREEMSDKVADPYSVVLKRKKLPMGLLQDAAIASTNGSLRKGLLANEPFEEVFGNKKRRKYVKLDQYLSVRKSAYDEDDAKNKQKKSDINFQPVVGGVTTVVPSRPDDDASGYASLLSVAQKSKETYEKVNLREGIVPWGRDSNLEKLSGEGVDWRHSKKDDLFLKGQSKRIWGEFFKVVDCSDVILHVIDARNVPGTRCSMIEKHIANNASHKHLVFVLNKIDLVPNWVAKRWIGELSSIRPTIAFHASLTHAFGKGALISLLRQFGQLHLDKKQISVGVIGYPNVGKSSVINTLISKKSCNVAPIPGETKVWQYITLFKRIYLIDCPGVVVDTAGDTETDSVLKGVVRAERLENPEDYIDAIQETVKREHIAAQYGIPKEGEDTWKSSIDLLEKIAYKCGRLLKGGEPCRRSASIMMLLDFQRGRLPHYVAPPELKDDEAEKKETTATLDGIEVKQNLSDMAKELGSKPDEQENEVVEDDEPDSDGSDSEDENTESNGPLICADSKWDEES</sequence>
<dbReference type="CDD" id="cd01858">
    <property type="entry name" value="NGP_1"/>
    <property type="match status" value="1"/>
</dbReference>
<evidence type="ECO:0000256" key="2">
    <source>
        <dbReference type="ARBA" id="ARBA00022741"/>
    </source>
</evidence>
<feature type="region of interest" description="Disordered" evidence="6">
    <location>
        <begin position="1"/>
        <end position="43"/>
    </location>
</feature>
<comment type="similarity">
    <text evidence="5">Belongs to the TRAFAC class YlqF/YawG GTPase family. NOG2 subfamily.</text>
</comment>
<evidence type="ECO:0000259" key="7">
    <source>
        <dbReference type="PROSITE" id="PS51721"/>
    </source>
</evidence>
<feature type="compositionally biased region" description="Acidic residues" evidence="6">
    <location>
        <begin position="584"/>
        <end position="606"/>
    </location>
</feature>
<dbReference type="PANTHER" id="PTHR11089:SF9">
    <property type="entry name" value="NUCLEOLAR GTP-BINDING PROTEIN 2"/>
    <property type="match status" value="1"/>
</dbReference>
<name>A0A7S2RN94_9STRA</name>
<evidence type="ECO:0000256" key="6">
    <source>
        <dbReference type="SAM" id="MobiDB-lite"/>
    </source>
</evidence>
<protein>
    <recommendedName>
        <fullName evidence="5">Nucleolar GTP-binding protein 2</fullName>
    </recommendedName>
</protein>
<dbReference type="GO" id="GO:0005525">
    <property type="term" value="F:GTP binding"/>
    <property type="evidence" value="ECO:0007669"/>
    <property type="project" value="UniProtKB-KW"/>
</dbReference>
<dbReference type="Gene3D" id="1.10.1580.10">
    <property type="match status" value="1"/>
</dbReference>
<dbReference type="InterPro" id="IPR050755">
    <property type="entry name" value="TRAFAC_YlqF/YawG_RiboMat"/>
</dbReference>
<dbReference type="AlphaFoldDB" id="A0A7S2RN94"/>
<proteinExistence type="inferred from homology"/>
<keyword evidence="4 5" id="KW-0539">Nucleus</keyword>
<keyword evidence="2 5" id="KW-0547">Nucleotide-binding</keyword>
<evidence type="ECO:0000256" key="4">
    <source>
        <dbReference type="ARBA" id="ARBA00023242"/>
    </source>
</evidence>
<dbReference type="PRINTS" id="PR00326">
    <property type="entry name" value="GTP1OBG"/>
</dbReference>
<dbReference type="Gene3D" id="3.40.50.300">
    <property type="entry name" value="P-loop containing nucleotide triphosphate hydrolases"/>
    <property type="match status" value="1"/>
</dbReference>
<dbReference type="InterPro" id="IPR006073">
    <property type="entry name" value="GTP-bd"/>
</dbReference>
<dbReference type="Pfam" id="PF01926">
    <property type="entry name" value="MMR_HSR1"/>
    <property type="match status" value="1"/>
</dbReference>
<feature type="domain" description="CP-type G" evidence="7">
    <location>
        <begin position="283"/>
        <end position="444"/>
    </location>
</feature>
<reference evidence="8" key="1">
    <citation type="submission" date="2021-01" db="EMBL/GenBank/DDBJ databases">
        <authorList>
            <person name="Corre E."/>
            <person name="Pelletier E."/>
            <person name="Niang G."/>
            <person name="Scheremetjew M."/>
            <person name="Finn R."/>
            <person name="Kale V."/>
            <person name="Holt S."/>
            <person name="Cochrane G."/>
            <person name="Meng A."/>
            <person name="Brown T."/>
            <person name="Cohen L."/>
        </authorList>
    </citation>
    <scope>NUCLEOTIDE SEQUENCE</scope>
    <source>
        <strain evidence="8">CCMP1452</strain>
    </source>
</reference>
<dbReference type="PANTHER" id="PTHR11089">
    <property type="entry name" value="GTP-BINDING PROTEIN-RELATED"/>
    <property type="match status" value="1"/>
</dbReference>
<dbReference type="PROSITE" id="PS51721">
    <property type="entry name" value="G_CP"/>
    <property type="match status" value="1"/>
</dbReference>
<accession>A0A7S2RN94</accession>
<organism evidence="8">
    <name type="scientific">Eucampia antarctica</name>
    <dbReference type="NCBI Taxonomy" id="49252"/>
    <lineage>
        <taxon>Eukaryota</taxon>
        <taxon>Sar</taxon>
        <taxon>Stramenopiles</taxon>
        <taxon>Ochrophyta</taxon>
        <taxon>Bacillariophyta</taxon>
        <taxon>Mediophyceae</taxon>
        <taxon>Biddulphiophycidae</taxon>
        <taxon>Hemiaulales</taxon>
        <taxon>Hemiaulaceae</taxon>
        <taxon>Eucampia</taxon>
    </lineage>
</organism>
<feature type="compositionally biased region" description="Basic and acidic residues" evidence="6">
    <location>
        <begin position="573"/>
        <end position="583"/>
    </location>
</feature>
<dbReference type="InterPro" id="IPR023179">
    <property type="entry name" value="GTP-bd_ortho_bundle_sf"/>
</dbReference>
<dbReference type="InterPro" id="IPR012971">
    <property type="entry name" value="NOG2_N_dom"/>
</dbReference>
<evidence type="ECO:0000256" key="5">
    <source>
        <dbReference type="RuleBase" id="RU364023"/>
    </source>
</evidence>
<dbReference type="InterPro" id="IPR027417">
    <property type="entry name" value="P-loop_NTPase"/>
</dbReference>
<comment type="subcellular location">
    <subcellularLocation>
        <location evidence="1 5">Nucleus</location>
        <location evidence="1 5">Nucleolus</location>
    </subcellularLocation>
</comment>
<dbReference type="GO" id="GO:0005730">
    <property type="term" value="C:nucleolus"/>
    <property type="evidence" value="ECO:0007669"/>
    <property type="project" value="UniProtKB-SubCell"/>
</dbReference>
<dbReference type="FunFam" id="3.40.50.300:FF:000559">
    <property type="entry name" value="Nuclear/nucleolar GTPase 2"/>
    <property type="match status" value="1"/>
</dbReference>
<evidence type="ECO:0000256" key="1">
    <source>
        <dbReference type="ARBA" id="ARBA00004604"/>
    </source>
</evidence>
<dbReference type="InterPro" id="IPR024929">
    <property type="entry name" value="GNL2_CP_dom"/>
</dbReference>
<keyword evidence="3 5" id="KW-0342">GTP-binding</keyword>
<dbReference type="InterPro" id="IPR030378">
    <property type="entry name" value="G_CP_dom"/>
</dbReference>
<dbReference type="Pfam" id="PF08153">
    <property type="entry name" value="NGP1NT"/>
    <property type="match status" value="1"/>
</dbReference>
<evidence type="ECO:0000256" key="3">
    <source>
        <dbReference type="ARBA" id="ARBA00023134"/>
    </source>
</evidence>
<feature type="compositionally biased region" description="Polar residues" evidence="6">
    <location>
        <begin position="11"/>
        <end position="31"/>
    </location>
</feature>
<comment type="function">
    <text evidence="5">GTPase that associates with pre-60S ribosomal subunits in the nucleolus and is required for their nuclear export and maturation.</text>
</comment>
<dbReference type="SUPFAM" id="SSF52540">
    <property type="entry name" value="P-loop containing nucleoside triphosphate hydrolases"/>
    <property type="match status" value="1"/>
</dbReference>
<gene>
    <name evidence="8" type="ORF">EANT1437_LOCUS8300</name>
</gene>
<evidence type="ECO:0000313" key="8">
    <source>
        <dbReference type="EMBL" id="CAD9675992.1"/>
    </source>
</evidence>
<dbReference type="EMBL" id="HBHI01016145">
    <property type="protein sequence ID" value="CAD9675992.1"/>
    <property type="molecule type" value="Transcribed_RNA"/>
</dbReference>
<feature type="region of interest" description="Disordered" evidence="6">
    <location>
        <begin position="546"/>
        <end position="623"/>
    </location>
</feature>